<dbReference type="Proteomes" id="UP001202052">
    <property type="component" value="Unassembled WGS sequence"/>
</dbReference>
<evidence type="ECO:0000313" key="4">
    <source>
        <dbReference type="EMBL" id="MCL3995148.1"/>
    </source>
</evidence>
<evidence type="ECO:0000313" key="5">
    <source>
        <dbReference type="Proteomes" id="UP001202052"/>
    </source>
</evidence>
<protein>
    <submittedName>
        <fullName evidence="4">Acyltransferase</fullName>
    </submittedName>
</protein>
<evidence type="ECO:0000256" key="2">
    <source>
        <dbReference type="SAM" id="Phobius"/>
    </source>
</evidence>
<keyword evidence="2" id="KW-0812">Transmembrane</keyword>
<feature type="region of interest" description="Disordered" evidence="1">
    <location>
        <begin position="1"/>
        <end position="24"/>
    </location>
</feature>
<feature type="domain" description="Acyltransferase 3" evidence="3">
    <location>
        <begin position="30"/>
        <end position="355"/>
    </location>
</feature>
<keyword evidence="4" id="KW-0808">Transferase</keyword>
<evidence type="ECO:0000256" key="1">
    <source>
        <dbReference type="SAM" id="MobiDB-lite"/>
    </source>
</evidence>
<organism evidence="4 5">
    <name type="scientific">Streptomyces lavenduligriseus</name>
    <dbReference type="NCBI Taxonomy" id="67315"/>
    <lineage>
        <taxon>Bacteria</taxon>
        <taxon>Bacillati</taxon>
        <taxon>Actinomycetota</taxon>
        <taxon>Actinomycetes</taxon>
        <taxon>Kitasatosporales</taxon>
        <taxon>Streptomycetaceae</taxon>
        <taxon>Streptomyces</taxon>
    </lineage>
</organism>
<keyword evidence="4" id="KW-0012">Acyltransferase</keyword>
<keyword evidence="5" id="KW-1185">Reference proteome</keyword>
<evidence type="ECO:0000259" key="3">
    <source>
        <dbReference type="Pfam" id="PF01757"/>
    </source>
</evidence>
<feature type="transmembrane region" description="Helical" evidence="2">
    <location>
        <begin position="153"/>
        <end position="176"/>
    </location>
</feature>
<feature type="transmembrane region" description="Helical" evidence="2">
    <location>
        <begin position="33"/>
        <end position="52"/>
    </location>
</feature>
<reference evidence="4 5" key="1">
    <citation type="submission" date="2022-05" db="EMBL/GenBank/DDBJ databases">
        <title>Genome Resource of Streptomyces lavenduligriseus GA1-1, a Strain with Broad-Spectrum Antifungal Activity against Phytopathogenic Fungi.</title>
        <authorList>
            <person name="Qi D."/>
        </authorList>
    </citation>
    <scope>NUCLEOTIDE SEQUENCE [LARGE SCALE GENOMIC DNA]</scope>
    <source>
        <strain evidence="4 5">GA1-1</strain>
    </source>
</reference>
<dbReference type="GO" id="GO:0016746">
    <property type="term" value="F:acyltransferase activity"/>
    <property type="evidence" value="ECO:0007669"/>
    <property type="project" value="UniProtKB-KW"/>
</dbReference>
<comment type="caution">
    <text evidence="4">The sequence shown here is derived from an EMBL/GenBank/DDBJ whole genome shotgun (WGS) entry which is preliminary data.</text>
</comment>
<feature type="transmembrane region" description="Helical" evidence="2">
    <location>
        <begin position="114"/>
        <end position="133"/>
    </location>
</feature>
<feature type="transmembrane region" description="Helical" evidence="2">
    <location>
        <begin position="274"/>
        <end position="293"/>
    </location>
</feature>
<dbReference type="PANTHER" id="PTHR23028">
    <property type="entry name" value="ACETYLTRANSFERASE"/>
    <property type="match status" value="1"/>
</dbReference>
<proteinExistence type="predicted"/>
<dbReference type="PANTHER" id="PTHR23028:SF53">
    <property type="entry name" value="ACYL_TRANSF_3 DOMAIN-CONTAINING PROTEIN"/>
    <property type="match status" value="1"/>
</dbReference>
<gene>
    <name evidence="4" type="ORF">M4438_16775</name>
</gene>
<feature type="compositionally biased region" description="Low complexity" evidence="1">
    <location>
        <begin position="405"/>
        <end position="417"/>
    </location>
</feature>
<feature type="region of interest" description="Disordered" evidence="1">
    <location>
        <begin position="376"/>
        <end position="424"/>
    </location>
</feature>
<accession>A0ABT0NUK4</accession>
<dbReference type="InterPro" id="IPR002656">
    <property type="entry name" value="Acyl_transf_3_dom"/>
</dbReference>
<sequence>MHASDLALPAGPKDPVPAAGPQRPASRLRALDGLRLLAALMVCLYHFAGRGGPVAGAWQESPGRLFPVLSRAAVYGCLGVQFFFVISGFVICMSSWGRTPGQFFRSRVARLYPAYWAALLLVTGACLLLPAVVRPPRPDEFLVNLTMLQQPLGAPRVLGVCWTLWAEARFYVLFALCVVRHGVTYRRVVLFCGLWTLAGVLARVARDPLVDELVMPEHAPFFIGGLALYLVHRHGGDPLLWGIVAVSWLLGQRSCVTGLWHPGAQGGDFHRDPYVIQAVVTLAFAAVAVVALGRPRWADRRRLTVAGALTYPFYLIHEHLGWFVIRVVRQDLGLGPWPTLGVTVAGLLGLAWLLHRFVERPVGPWLKRALSAPSARARTGVPPRPTGGVRGSASRPCARRGGGAVPRPVRGCRRAGAGWSGGAS</sequence>
<keyword evidence="2" id="KW-0472">Membrane</keyword>
<keyword evidence="2" id="KW-1133">Transmembrane helix</keyword>
<dbReference type="InterPro" id="IPR050879">
    <property type="entry name" value="Acyltransferase_3"/>
</dbReference>
<feature type="transmembrane region" description="Helical" evidence="2">
    <location>
        <begin position="337"/>
        <end position="358"/>
    </location>
</feature>
<feature type="transmembrane region" description="Helical" evidence="2">
    <location>
        <begin position="188"/>
        <end position="205"/>
    </location>
</feature>
<dbReference type="Pfam" id="PF01757">
    <property type="entry name" value="Acyl_transf_3"/>
    <property type="match status" value="1"/>
</dbReference>
<feature type="transmembrane region" description="Helical" evidence="2">
    <location>
        <begin position="72"/>
        <end position="93"/>
    </location>
</feature>
<dbReference type="EMBL" id="JAMCCK010000023">
    <property type="protein sequence ID" value="MCL3995148.1"/>
    <property type="molecule type" value="Genomic_DNA"/>
</dbReference>
<name>A0ABT0NUK4_9ACTN</name>